<accession>W9H108</accession>
<feature type="region of interest" description="Disordered" evidence="1">
    <location>
        <begin position="38"/>
        <end position="61"/>
    </location>
</feature>
<dbReference type="RefSeq" id="WP_037458847.1">
    <property type="nucleotide sequence ID" value="NZ_AVFL01000026.1"/>
</dbReference>
<dbReference type="AlphaFoldDB" id="W9H108"/>
<dbReference type="Proteomes" id="UP000019486">
    <property type="component" value="Unassembled WGS sequence"/>
</dbReference>
<organism evidence="3 4">
    <name type="scientific">Skermanella stibiiresistens SB22</name>
    <dbReference type="NCBI Taxonomy" id="1385369"/>
    <lineage>
        <taxon>Bacteria</taxon>
        <taxon>Pseudomonadati</taxon>
        <taxon>Pseudomonadota</taxon>
        <taxon>Alphaproteobacteria</taxon>
        <taxon>Rhodospirillales</taxon>
        <taxon>Azospirillaceae</taxon>
        <taxon>Skermanella</taxon>
    </lineage>
</organism>
<keyword evidence="2" id="KW-0472">Membrane</keyword>
<comment type="caution">
    <text evidence="3">The sequence shown here is derived from an EMBL/GenBank/DDBJ whole genome shotgun (WGS) entry which is preliminary data.</text>
</comment>
<keyword evidence="2" id="KW-1133">Transmembrane helix</keyword>
<evidence type="ECO:0000256" key="2">
    <source>
        <dbReference type="SAM" id="Phobius"/>
    </source>
</evidence>
<name>W9H108_9PROT</name>
<keyword evidence="2" id="KW-0812">Transmembrane</keyword>
<evidence type="ECO:0000256" key="1">
    <source>
        <dbReference type="SAM" id="MobiDB-lite"/>
    </source>
</evidence>
<evidence type="ECO:0000313" key="3">
    <source>
        <dbReference type="EMBL" id="EWY37438.1"/>
    </source>
</evidence>
<evidence type="ECO:0000313" key="4">
    <source>
        <dbReference type="Proteomes" id="UP000019486"/>
    </source>
</evidence>
<feature type="transmembrane region" description="Helical" evidence="2">
    <location>
        <begin position="6"/>
        <end position="27"/>
    </location>
</feature>
<sequence length="61" mass="6281">MLTGTTAEAVVLLALIAVAHILVTALITRKLTATDSTAPLALTVPGSRNQAPANDQMRRAA</sequence>
<reference evidence="3 4" key="1">
    <citation type="submission" date="2013-08" db="EMBL/GenBank/DDBJ databases">
        <title>The genome sequence of Skermanella stibiiresistens.</title>
        <authorList>
            <person name="Zhu W."/>
            <person name="Wang G."/>
        </authorList>
    </citation>
    <scope>NUCLEOTIDE SEQUENCE [LARGE SCALE GENOMIC DNA]</scope>
    <source>
        <strain evidence="3 4">SB22</strain>
    </source>
</reference>
<gene>
    <name evidence="3" type="ORF">N825_17665</name>
</gene>
<dbReference type="EMBL" id="AVFL01000026">
    <property type="protein sequence ID" value="EWY37438.1"/>
    <property type="molecule type" value="Genomic_DNA"/>
</dbReference>
<protein>
    <submittedName>
        <fullName evidence="3">Uncharacterized protein</fullName>
    </submittedName>
</protein>
<proteinExistence type="predicted"/>
<keyword evidence="4" id="KW-1185">Reference proteome</keyword>